<sequence length="172" mass="19293">MTRKTFADYADDSVRWTGIPQLLEAMGEGRQPRYHLRILPIITLGLASVGMVLLLADRQLYWLGYTLLMVGFSLGTILPLFGPIKPWSGARVDEWDRQVRHNAYFATFSAISAISIFGLVLLCWLTLSQAWSAPDSLRALTSSAVYLMTMWSSVPTLHASWATRPIDEEEDA</sequence>
<keyword evidence="1" id="KW-0472">Membrane</keyword>
<evidence type="ECO:0000256" key="1">
    <source>
        <dbReference type="SAM" id="Phobius"/>
    </source>
</evidence>
<reference evidence="3" key="1">
    <citation type="journal article" date="2019" name="Int. J. Syst. Evol. Microbiol.">
        <title>The Global Catalogue of Microorganisms (GCM) 10K type strain sequencing project: providing services to taxonomists for standard genome sequencing and annotation.</title>
        <authorList>
            <consortium name="The Broad Institute Genomics Platform"/>
            <consortium name="The Broad Institute Genome Sequencing Center for Infectious Disease"/>
            <person name="Wu L."/>
            <person name="Ma J."/>
        </authorList>
    </citation>
    <scope>NUCLEOTIDE SEQUENCE [LARGE SCALE GENOMIC DNA]</scope>
    <source>
        <strain evidence="3">CGMCC 1.10106</strain>
    </source>
</reference>
<feature type="transmembrane region" description="Helical" evidence="1">
    <location>
        <begin position="62"/>
        <end position="82"/>
    </location>
</feature>
<gene>
    <name evidence="2" type="ORF">GCM10011395_01500</name>
</gene>
<accession>A0ABQ1G244</accession>
<evidence type="ECO:0000313" key="3">
    <source>
        <dbReference type="Proteomes" id="UP000618591"/>
    </source>
</evidence>
<comment type="caution">
    <text evidence="2">The sequence shown here is derived from an EMBL/GenBank/DDBJ whole genome shotgun (WGS) entry which is preliminary data.</text>
</comment>
<keyword evidence="1" id="KW-0812">Transmembrane</keyword>
<protein>
    <submittedName>
        <fullName evidence="2">Uncharacterized protein</fullName>
    </submittedName>
</protein>
<keyword evidence="3" id="KW-1185">Reference proteome</keyword>
<keyword evidence="1" id="KW-1133">Transmembrane helix</keyword>
<dbReference type="EMBL" id="BMDW01000001">
    <property type="protein sequence ID" value="GGA34868.1"/>
    <property type="molecule type" value="Genomic_DNA"/>
</dbReference>
<feature type="transmembrane region" description="Helical" evidence="1">
    <location>
        <begin position="36"/>
        <end position="56"/>
    </location>
</feature>
<proteinExistence type="predicted"/>
<evidence type="ECO:0000313" key="2">
    <source>
        <dbReference type="EMBL" id="GGA34868.1"/>
    </source>
</evidence>
<organism evidence="2 3">
    <name type="scientific">Sphingomonas psychrolutea</name>
    <dbReference type="NCBI Taxonomy" id="1259676"/>
    <lineage>
        <taxon>Bacteria</taxon>
        <taxon>Pseudomonadati</taxon>
        <taxon>Pseudomonadota</taxon>
        <taxon>Alphaproteobacteria</taxon>
        <taxon>Sphingomonadales</taxon>
        <taxon>Sphingomonadaceae</taxon>
        <taxon>Sphingomonas</taxon>
    </lineage>
</organism>
<dbReference type="Proteomes" id="UP000618591">
    <property type="component" value="Unassembled WGS sequence"/>
</dbReference>
<name>A0ABQ1G244_9SPHN</name>
<dbReference type="RefSeq" id="WP_188444859.1">
    <property type="nucleotide sequence ID" value="NZ_BMDW01000001.1"/>
</dbReference>
<feature type="transmembrane region" description="Helical" evidence="1">
    <location>
        <begin position="103"/>
        <end position="127"/>
    </location>
</feature>